<protein>
    <submittedName>
        <fullName evidence="1">Uncharacterized protein</fullName>
    </submittedName>
</protein>
<keyword evidence="2" id="KW-1185">Reference proteome</keyword>
<organism evidence="1 2">
    <name type="scientific">Macroventuria anomochaeta</name>
    <dbReference type="NCBI Taxonomy" id="301207"/>
    <lineage>
        <taxon>Eukaryota</taxon>
        <taxon>Fungi</taxon>
        <taxon>Dikarya</taxon>
        <taxon>Ascomycota</taxon>
        <taxon>Pezizomycotina</taxon>
        <taxon>Dothideomycetes</taxon>
        <taxon>Pleosporomycetidae</taxon>
        <taxon>Pleosporales</taxon>
        <taxon>Pleosporineae</taxon>
        <taxon>Didymellaceae</taxon>
        <taxon>Macroventuria</taxon>
    </lineage>
</organism>
<proteinExistence type="predicted"/>
<comment type="caution">
    <text evidence="1">The sequence shown here is derived from an EMBL/GenBank/DDBJ whole genome shotgun (WGS) entry which is preliminary data.</text>
</comment>
<dbReference type="Proteomes" id="UP000799754">
    <property type="component" value="Unassembled WGS sequence"/>
</dbReference>
<reference evidence="1" key="1">
    <citation type="journal article" date="2020" name="Stud. Mycol.">
        <title>101 Dothideomycetes genomes: a test case for predicting lifestyles and emergence of pathogens.</title>
        <authorList>
            <person name="Haridas S."/>
            <person name="Albert R."/>
            <person name="Binder M."/>
            <person name="Bloem J."/>
            <person name="Labutti K."/>
            <person name="Salamov A."/>
            <person name="Andreopoulos B."/>
            <person name="Baker S."/>
            <person name="Barry K."/>
            <person name="Bills G."/>
            <person name="Bluhm B."/>
            <person name="Cannon C."/>
            <person name="Castanera R."/>
            <person name="Culley D."/>
            <person name="Daum C."/>
            <person name="Ezra D."/>
            <person name="Gonzalez J."/>
            <person name="Henrissat B."/>
            <person name="Kuo A."/>
            <person name="Liang C."/>
            <person name="Lipzen A."/>
            <person name="Lutzoni F."/>
            <person name="Magnuson J."/>
            <person name="Mondo S."/>
            <person name="Nolan M."/>
            <person name="Ohm R."/>
            <person name="Pangilinan J."/>
            <person name="Park H.-J."/>
            <person name="Ramirez L."/>
            <person name="Alfaro M."/>
            <person name="Sun H."/>
            <person name="Tritt A."/>
            <person name="Yoshinaga Y."/>
            <person name="Zwiers L.-H."/>
            <person name="Turgeon B."/>
            <person name="Goodwin S."/>
            <person name="Spatafora J."/>
            <person name="Crous P."/>
            <person name="Grigoriev I."/>
        </authorList>
    </citation>
    <scope>NUCLEOTIDE SEQUENCE</scope>
    <source>
        <strain evidence="1">CBS 525.71</strain>
    </source>
</reference>
<name>A0ACB6RK30_9PLEO</name>
<dbReference type="EMBL" id="MU006752">
    <property type="protein sequence ID" value="KAF2621702.1"/>
    <property type="molecule type" value="Genomic_DNA"/>
</dbReference>
<accession>A0ACB6RK30</accession>
<evidence type="ECO:0000313" key="2">
    <source>
        <dbReference type="Proteomes" id="UP000799754"/>
    </source>
</evidence>
<gene>
    <name evidence="1" type="ORF">BU25DRAFT_415900</name>
</gene>
<sequence length="201" mass="22191">MLQNTTQNAYLDSSRSQQGAFHDSPAPQRATSPVSTCSEATIKPHQIEPPAYTNAPYLDSPPLSYHDSSPTSPNTLLPSLQQQPLTFHISTPTAYLPPPSSNRPSYSGDEDDEDVPLAQLLLYPRDAPPAYSTVVRQSYRETLLQHIPRHPGVVDLDEEAMLERMRADDVRFTVERVVAMAVVMALLVLAGLLLGLLFVRN</sequence>
<evidence type="ECO:0000313" key="1">
    <source>
        <dbReference type="EMBL" id="KAF2621702.1"/>
    </source>
</evidence>